<dbReference type="EMBL" id="WSEK01000004">
    <property type="protein sequence ID" value="MVQ49827.1"/>
    <property type="molecule type" value="Genomic_DNA"/>
</dbReference>
<feature type="transmembrane region" description="Helical" evidence="1">
    <location>
        <begin position="85"/>
        <end position="117"/>
    </location>
</feature>
<dbReference type="InterPro" id="IPR012551">
    <property type="entry name" value="DUF1707_SHOCT-like"/>
</dbReference>
<evidence type="ECO:0000256" key="1">
    <source>
        <dbReference type="SAM" id="Phobius"/>
    </source>
</evidence>
<protein>
    <submittedName>
        <fullName evidence="3">DUF1707 domain-containing protein</fullName>
    </submittedName>
</protein>
<accession>A0A6L6XT60</accession>
<sequence length="135" mass="14728">MDEQLRVSDVEREQAAAALGDHFVAGRLSAEEHAERVDAVWSARTRADLTDLFRDLPVAGGVPAHRPVVSGPAYRRRCLGIPRGWLPLAVAALIVLIATTPLTPGVAVLVAFVVLFARRRWIWTPGLGHRGRPRA</sequence>
<evidence type="ECO:0000313" key="3">
    <source>
        <dbReference type="EMBL" id="MVQ49827.1"/>
    </source>
</evidence>
<gene>
    <name evidence="3" type="ORF">GON03_11590</name>
</gene>
<dbReference type="RefSeq" id="WP_157342672.1">
    <property type="nucleotide sequence ID" value="NZ_WSEK01000004.1"/>
</dbReference>
<feature type="domain" description="DUF1707" evidence="2">
    <location>
        <begin position="5"/>
        <end position="57"/>
    </location>
</feature>
<dbReference type="AlphaFoldDB" id="A0A6L6XT60"/>
<evidence type="ECO:0000313" key="4">
    <source>
        <dbReference type="Proteomes" id="UP000473525"/>
    </source>
</evidence>
<keyword evidence="4" id="KW-1185">Reference proteome</keyword>
<name>A0A6L6XT60_9ACTN</name>
<reference evidence="3 4" key="1">
    <citation type="submission" date="2019-12" db="EMBL/GenBank/DDBJ databases">
        <authorList>
            <person name="Huq M.A."/>
        </authorList>
    </citation>
    <scope>NUCLEOTIDE SEQUENCE [LARGE SCALE GENOMIC DNA]</scope>
    <source>
        <strain evidence="3 4">MAH-18</strain>
    </source>
</reference>
<keyword evidence="1" id="KW-0812">Transmembrane</keyword>
<evidence type="ECO:0000259" key="2">
    <source>
        <dbReference type="Pfam" id="PF08044"/>
    </source>
</evidence>
<keyword evidence="1" id="KW-0472">Membrane</keyword>
<dbReference type="PANTHER" id="PTHR40763">
    <property type="entry name" value="MEMBRANE PROTEIN-RELATED"/>
    <property type="match status" value="1"/>
</dbReference>
<dbReference type="PANTHER" id="PTHR40763:SF4">
    <property type="entry name" value="DUF1707 DOMAIN-CONTAINING PROTEIN"/>
    <property type="match status" value="1"/>
</dbReference>
<dbReference type="Pfam" id="PF08044">
    <property type="entry name" value="DUF1707"/>
    <property type="match status" value="1"/>
</dbReference>
<proteinExistence type="predicted"/>
<keyword evidence="1" id="KW-1133">Transmembrane helix</keyword>
<comment type="caution">
    <text evidence="3">The sequence shown here is derived from an EMBL/GenBank/DDBJ whole genome shotgun (WGS) entry which is preliminary data.</text>
</comment>
<organism evidence="3 4">
    <name type="scientific">Nocardioides agri</name>
    <dbReference type="NCBI Taxonomy" id="2682843"/>
    <lineage>
        <taxon>Bacteria</taxon>
        <taxon>Bacillati</taxon>
        <taxon>Actinomycetota</taxon>
        <taxon>Actinomycetes</taxon>
        <taxon>Propionibacteriales</taxon>
        <taxon>Nocardioidaceae</taxon>
        <taxon>Nocardioides</taxon>
    </lineage>
</organism>
<dbReference type="Proteomes" id="UP000473525">
    <property type="component" value="Unassembled WGS sequence"/>
</dbReference>